<proteinExistence type="predicted"/>
<organism evidence="1 2">
    <name type="scientific">Eretmocerus hayati</name>
    <dbReference type="NCBI Taxonomy" id="131215"/>
    <lineage>
        <taxon>Eukaryota</taxon>
        <taxon>Metazoa</taxon>
        <taxon>Ecdysozoa</taxon>
        <taxon>Arthropoda</taxon>
        <taxon>Hexapoda</taxon>
        <taxon>Insecta</taxon>
        <taxon>Pterygota</taxon>
        <taxon>Neoptera</taxon>
        <taxon>Endopterygota</taxon>
        <taxon>Hymenoptera</taxon>
        <taxon>Apocrita</taxon>
        <taxon>Proctotrupomorpha</taxon>
        <taxon>Chalcidoidea</taxon>
        <taxon>Aphelinidae</taxon>
        <taxon>Aphelininae</taxon>
        <taxon>Eretmocerus</taxon>
    </lineage>
</organism>
<evidence type="ECO:0000313" key="2">
    <source>
        <dbReference type="Proteomes" id="UP001239111"/>
    </source>
</evidence>
<comment type="caution">
    <text evidence="1">The sequence shown here is derived from an EMBL/GenBank/DDBJ whole genome shotgun (WGS) entry which is preliminary data.</text>
</comment>
<gene>
    <name evidence="1" type="ORF">QAD02_019575</name>
</gene>
<keyword evidence="2" id="KW-1185">Reference proteome</keyword>
<dbReference type="Proteomes" id="UP001239111">
    <property type="component" value="Chromosome 1"/>
</dbReference>
<accession>A0ACC2PJZ7</accession>
<name>A0ACC2PJZ7_9HYME</name>
<reference evidence="1" key="1">
    <citation type="submission" date="2023-04" db="EMBL/GenBank/DDBJ databases">
        <title>A chromosome-level genome assembly of the parasitoid wasp Eretmocerus hayati.</title>
        <authorList>
            <person name="Zhong Y."/>
            <person name="Liu S."/>
            <person name="Liu Y."/>
        </authorList>
    </citation>
    <scope>NUCLEOTIDE SEQUENCE</scope>
    <source>
        <strain evidence="1">ZJU_SS_LIU_2023</strain>
    </source>
</reference>
<evidence type="ECO:0000313" key="1">
    <source>
        <dbReference type="EMBL" id="KAJ8683783.1"/>
    </source>
</evidence>
<sequence>MPASGPCDYKLKLYGRGRASDALIQHRITAIGYEIYNCAGNSRLVRNKVPILQALRKKFMEALKNRAAAPSEDSDSDNSDSEEAPTLEDLEKRVSSINQASIKNRRDRAFCHYQIARLEAEIGALFDAQDYYRVPWFRSTDEEELEVKGYENTLVDEWVYVKLKDLKEQKKTFIEWRDELLYEAPKIRRDYHEAENALNQEFERLDQLRSSPSHQPSAHDNTASQKQYHQDDSPASPPFVTGELNPKFKKLPFGIRQSCTYWRCERATRRCEKATEECEKAAEGGLCIGTSCYADDISTSRTKE</sequence>
<protein>
    <submittedName>
        <fullName evidence="1">Uncharacterized protein</fullName>
    </submittedName>
</protein>
<dbReference type="EMBL" id="CM056741">
    <property type="protein sequence ID" value="KAJ8683783.1"/>
    <property type="molecule type" value="Genomic_DNA"/>
</dbReference>